<dbReference type="InterPro" id="IPR001480">
    <property type="entry name" value="Bulb-type_lectin_dom"/>
</dbReference>
<reference evidence="6 7" key="1">
    <citation type="journal article" date="2015" name="Sci. Rep.">
        <title>The power of single molecule real-time sequencing technology in the de novo assembly of a eukaryotic genome.</title>
        <authorList>
            <person name="Sakai H."/>
            <person name="Naito K."/>
            <person name="Ogiso-Tanaka E."/>
            <person name="Takahashi Y."/>
            <person name="Iseki K."/>
            <person name="Muto C."/>
            <person name="Satou K."/>
            <person name="Teruya K."/>
            <person name="Shiroma A."/>
            <person name="Shimoji M."/>
            <person name="Hirano T."/>
            <person name="Itoh T."/>
            <person name="Kaga A."/>
            <person name="Tomooka N."/>
        </authorList>
    </citation>
    <scope>NUCLEOTIDE SEQUENCE [LARGE SCALE GENOMIC DNA]</scope>
    <source>
        <strain evidence="7">cv. Shumari</strain>
    </source>
</reference>
<evidence type="ECO:0000313" key="6">
    <source>
        <dbReference type="EMBL" id="BAT93429.1"/>
    </source>
</evidence>
<protein>
    <recommendedName>
        <fullName evidence="5">Bulb-type lectin domain-containing protein</fullName>
    </recommendedName>
</protein>
<evidence type="ECO:0000256" key="4">
    <source>
        <dbReference type="SAM" id="SignalP"/>
    </source>
</evidence>
<evidence type="ECO:0000259" key="5">
    <source>
        <dbReference type="PROSITE" id="PS50927"/>
    </source>
</evidence>
<evidence type="ECO:0000256" key="2">
    <source>
        <dbReference type="ARBA" id="ARBA00023157"/>
    </source>
</evidence>
<gene>
    <name evidence="6" type="primary">Vigan.07G239000</name>
    <name evidence="6" type="ORF">VIGAN_07239000</name>
</gene>
<organism evidence="6 7">
    <name type="scientific">Vigna angularis var. angularis</name>
    <dbReference type="NCBI Taxonomy" id="157739"/>
    <lineage>
        <taxon>Eukaryota</taxon>
        <taxon>Viridiplantae</taxon>
        <taxon>Streptophyta</taxon>
        <taxon>Embryophyta</taxon>
        <taxon>Tracheophyta</taxon>
        <taxon>Spermatophyta</taxon>
        <taxon>Magnoliopsida</taxon>
        <taxon>eudicotyledons</taxon>
        <taxon>Gunneridae</taxon>
        <taxon>Pentapetalae</taxon>
        <taxon>rosids</taxon>
        <taxon>fabids</taxon>
        <taxon>Fabales</taxon>
        <taxon>Fabaceae</taxon>
        <taxon>Papilionoideae</taxon>
        <taxon>50 kb inversion clade</taxon>
        <taxon>NPAAA clade</taxon>
        <taxon>indigoferoid/millettioid clade</taxon>
        <taxon>Phaseoleae</taxon>
        <taxon>Vigna</taxon>
    </lineage>
</organism>
<accession>A0A0S3SKV2</accession>
<dbReference type="PANTHER" id="PTHR32444:SF247">
    <property type="entry name" value="OS01G0958200 PROTEIN"/>
    <property type="match status" value="1"/>
</dbReference>
<dbReference type="EMBL" id="AP015040">
    <property type="protein sequence ID" value="BAT93429.1"/>
    <property type="molecule type" value="Genomic_DNA"/>
</dbReference>
<dbReference type="AlphaFoldDB" id="A0A0S3SKV2"/>
<name>A0A0S3SKV2_PHAAN</name>
<sequence length="78" mass="9029">MESLQTLMLIIYTTFFCFMPTSSTITPNQSLKYHETLVSSAGTFEAGFFDFGNSRRQYFGIWYKGISPRIIVWVANRN</sequence>
<evidence type="ECO:0000256" key="3">
    <source>
        <dbReference type="ARBA" id="ARBA00023180"/>
    </source>
</evidence>
<keyword evidence="2" id="KW-1015">Disulfide bond</keyword>
<feature type="chain" id="PRO_5006618367" description="Bulb-type lectin domain-containing protein" evidence="4">
    <location>
        <begin position="25"/>
        <end position="78"/>
    </location>
</feature>
<feature type="signal peptide" evidence="4">
    <location>
        <begin position="1"/>
        <end position="24"/>
    </location>
</feature>
<evidence type="ECO:0000313" key="7">
    <source>
        <dbReference type="Proteomes" id="UP000291084"/>
    </source>
</evidence>
<keyword evidence="1 4" id="KW-0732">Signal</keyword>
<evidence type="ECO:0000256" key="1">
    <source>
        <dbReference type="ARBA" id="ARBA00022729"/>
    </source>
</evidence>
<dbReference type="Gene3D" id="2.90.10.10">
    <property type="entry name" value="Bulb-type lectin domain"/>
    <property type="match status" value="1"/>
</dbReference>
<dbReference type="Proteomes" id="UP000291084">
    <property type="component" value="Chromosome 7"/>
</dbReference>
<dbReference type="InterPro" id="IPR036426">
    <property type="entry name" value="Bulb-type_lectin_dom_sf"/>
</dbReference>
<feature type="non-terminal residue" evidence="6">
    <location>
        <position position="78"/>
    </location>
</feature>
<proteinExistence type="predicted"/>
<keyword evidence="3" id="KW-0325">Glycoprotein</keyword>
<dbReference type="PANTHER" id="PTHR32444">
    <property type="entry name" value="BULB-TYPE LECTIN DOMAIN-CONTAINING PROTEIN"/>
    <property type="match status" value="1"/>
</dbReference>
<dbReference type="PROSITE" id="PS50927">
    <property type="entry name" value="BULB_LECTIN"/>
    <property type="match status" value="1"/>
</dbReference>
<keyword evidence="7" id="KW-1185">Reference proteome</keyword>
<feature type="domain" description="Bulb-type lectin" evidence="5">
    <location>
        <begin position="22"/>
        <end position="78"/>
    </location>
</feature>